<organism evidence="2 3">
    <name type="scientific">Fredinandcohnia quinoae</name>
    <dbReference type="NCBI Taxonomy" id="2918902"/>
    <lineage>
        <taxon>Bacteria</taxon>
        <taxon>Bacillati</taxon>
        <taxon>Bacillota</taxon>
        <taxon>Bacilli</taxon>
        <taxon>Bacillales</taxon>
        <taxon>Bacillaceae</taxon>
        <taxon>Fredinandcohnia</taxon>
    </lineage>
</organism>
<dbReference type="SUPFAM" id="SSF54403">
    <property type="entry name" value="Cystatin/monellin"/>
    <property type="match status" value="2"/>
</dbReference>
<evidence type="ECO:0000313" key="3">
    <source>
        <dbReference type="Proteomes" id="UP001431131"/>
    </source>
</evidence>
<proteinExistence type="predicted"/>
<name>A0AAW5DWJ5_9BACI</name>
<dbReference type="Pfam" id="PF17881">
    <property type="entry name" value="TseB"/>
    <property type="match status" value="1"/>
</dbReference>
<protein>
    <submittedName>
        <fullName evidence="2">DUF5590 domain-containing protein</fullName>
    </submittedName>
</protein>
<dbReference type="InterPro" id="IPR046350">
    <property type="entry name" value="Cystatin_sf"/>
</dbReference>
<gene>
    <name evidence="2" type="ORF">MJG50_05195</name>
</gene>
<evidence type="ECO:0000259" key="1">
    <source>
        <dbReference type="Pfam" id="PF17881"/>
    </source>
</evidence>
<dbReference type="Gene3D" id="3.10.450.40">
    <property type="match status" value="2"/>
</dbReference>
<dbReference type="RefSeq" id="WP_240253359.1">
    <property type="nucleotide sequence ID" value="NZ_JAKTTI010000005.1"/>
</dbReference>
<sequence>MKKWIFIIIIILILVVWRAISIYQSAFEPVKQAEEKATQIALENTDLQSIENTYSYYGTNAYQVILGKNQDDEEIIVWVPENKGDVVLRKVSEGITEEEALHILSKERNPKEIRSIKLGIEDHLPIWEIIYIGEDNRLTYYKLYFETGKYRNSIKP</sequence>
<accession>A0AAW5DWJ5</accession>
<dbReference type="EMBL" id="JAKTTI010000005">
    <property type="protein sequence ID" value="MCH1624713.1"/>
    <property type="molecule type" value="Genomic_DNA"/>
</dbReference>
<comment type="caution">
    <text evidence="2">The sequence shown here is derived from an EMBL/GenBank/DDBJ whole genome shotgun (WGS) entry which is preliminary data.</text>
</comment>
<dbReference type="Proteomes" id="UP001431131">
    <property type="component" value="Unassembled WGS sequence"/>
</dbReference>
<dbReference type="InterPro" id="IPR041401">
    <property type="entry name" value="TseB-like_dom"/>
</dbReference>
<dbReference type="AlphaFoldDB" id="A0AAW5DWJ5"/>
<feature type="domain" description="Cell wall elongation regulator TseB-like" evidence="1">
    <location>
        <begin position="36"/>
        <end position="80"/>
    </location>
</feature>
<evidence type="ECO:0000313" key="2">
    <source>
        <dbReference type="EMBL" id="MCH1624713.1"/>
    </source>
</evidence>
<keyword evidence="3" id="KW-1185">Reference proteome</keyword>
<reference evidence="2" key="1">
    <citation type="submission" date="2022-02" db="EMBL/GenBank/DDBJ databases">
        <title>Fredinandcohnia quinoae sp. nov. isolated from Chenopodium quinoa seeds.</title>
        <authorList>
            <person name="Saati-Santamaria Z."/>
            <person name="Flores-Felix J.D."/>
            <person name="Igual J.M."/>
            <person name="Velazquez E."/>
            <person name="Garcia-Fraile P."/>
            <person name="Martinez-Molina E."/>
        </authorList>
    </citation>
    <scope>NUCLEOTIDE SEQUENCE</scope>
    <source>
        <strain evidence="2">SECRCQ15</strain>
    </source>
</reference>